<dbReference type="CDD" id="cd00156">
    <property type="entry name" value="REC"/>
    <property type="match status" value="1"/>
</dbReference>
<dbReference type="Pfam" id="PF00072">
    <property type="entry name" value="Response_reg"/>
    <property type="match status" value="1"/>
</dbReference>
<evidence type="ECO:0000256" key="2">
    <source>
        <dbReference type="ARBA" id="ARBA00012438"/>
    </source>
</evidence>
<dbReference type="Pfam" id="PF02518">
    <property type="entry name" value="HATPase_c"/>
    <property type="match status" value="1"/>
</dbReference>
<dbReference type="CDD" id="cd00082">
    <property type="entry name" value="HisKA"/>
    <property type="match status" value="1"/>
</dbReference>
<dbReference type="SMART" id="SM00448">
    <property type="entry name" value="REC"/>
    <property type="match status" value="1"/>
</dbReference>
<accession>A0ABX6N9P6</accession>
<keyword evidence="7" id="KW-0472">Membrane</keyword>
<gene>
    <name evidence="10" type="ORF">HKT17_13890</name>
</gene>
<sequence length="581" mass="63718">MKAEDPHQLTILREQTKLLFEHLPFVLYGVMASSAGLVAVLWHTGQGNALLLWLLAVYMLTGLRWWVRRHFNKLGAHFDPQHWIQVAVQFTAASGVLWGFAGVVFFSTDPMVLMVLTTFLAAMVAGAVSSHACHTPAYAAFALPASMPFIARCFWENTPFFWVLGTVAFVYVLINVNYGRNLQNMVIQSIRLRFQNAELIGELTLQKRVAEQASIAKTRFLAAASHDLRQPVQAIELLVDALGEDLANHPSKGLLDRIQEAGYGLRNLLNALLDSAKINAAAITAKPRHVQLAPLLKRICNELATQAQHKGLDIRVAKTKACVYTDPALLELILRNYVENAIKYTPEGRVLIGCRKQGGQIRIEVHDTGIGIPASAQETVFQEFYQLGNPERDKAKGLGLGLYIAHSLGKLLNHDIGVNSTVGKGSMFYVTVPQGDTSHLMDEPSRVQAGGKTPLTGKTVLLIDDDDLVRASVTEMLSRWQCSTIAAEDAETALRILMARGRMPDAIVADYRLRNKSTGVQAIQSLQAQLGNVPAVILTGDTAPSRIQEARNSGFLILHKPLSGVQLRSTLSELMSAKVRG</sequence>
<dbReference type="InterPro" id="IPR005467">
    <property type="entry name" value="His_kinase_dom"/>
</dbReference>
<dbReference type="SUPFAM" id="SSF52172">
    <property type="entry name" value="CheY-like"/>
    <property type="match status" value="1"/>
</dbReference>
<dbReference type="SMART" id="SM00387">
    <property type="entry name" value="HATPase_c"/>
    <property type="match status" value="1"/>
</dbReference>
<evidence type="ECO:0000256" key="7">
    <source>
        <dbReference type="SAM" id="Phobius"/>
    </source>
</evidence>
<feature type="transmembrane region" description="Helical" evidence="7">
    <location>
        <begin position="161"/>
        <end position="178"/>
    </location>
</feature>
<dbReference type="SUPFAM" id="SSF47384">
    <property type="entry name" value="Homodimeric domain of signal transducing histidine kinase"/>
    <property type="match status" value="1"/>
</dbReference>
<dbReference type="EC" id="2.7.13.3" evidence="2"/>
<reference evidence="10 11" key="1">
    <citation type="submission" date="2020-05" db="EMBL/GenBank/DDBJ databases">
        <title>Compete genome of Limnobacter sp. SAORIC-580.</title>
        <authorList>
            <person name="Song J."/>
            <person name="Cho J.-C."/>
        </authorList>
    </citation>
    <scope>NUCLEOTIDE SEQUENCE [LARGE SCALE GENOMIC DNA]</scope>
    <source>
        <strain evidence="10 11">SAORIC-580</strain>
    </source>
</reference>
<evidence type="ECO:0000313" key="10">
    <source>
        <dbReference type="EMBL" id="QJR30711.1"/>
    </source>
</evidence>
<name>A0ABX6N9P6_9BURK</name>
<evidence type="ECO:0000313" key="11">
    <source>
        <dbReference type="Proteomes" id="UP000501130"/>
    </source>
</evidence>
<dbReference type="SUPFAM" id="SSF55874">
    <property type="entry name" value="ATPase domain of HSP90 chaperone/DNA topoisomerase II/histidine kinase"/>
    <property type="match status" value="1"/>
</dbReference>
<feature type="transmembrane region" description="Helical" evidence="7">
    <location>
        <begin position="25"/>
        <end position="44"/>
    </location>
</feature>
<feature type="domain" description="Response regulatory" evidence="9">
    <location>
        <begin position="459"/>
        <end position="575"/>
    </location>
</feature>
<dbReference type="InterPro" id="IPR003661">
    <property type="entry name" value="HisK_dim/P_dom"/>
</dbReference>
<protein>
    <recommendedName>
        <fullName evidence="2">histidine kinase</fullName>
        <ecNumber evidence="2">2.7.13.3</ecNumber>
    </recommendedName>
</protein>
<dbReference type="Gene3D" id="3.40.50.2300">
    <property type="match status" value="1"/>
</dbReference>
<dbReference type="GO" id="GO:0016301">
    <property type="term" value="F:kinase activity"/>
    <property type="evidence" value="ECO:0007669"/>
    <property type="project" value="UniProtKB-KW"/>
</dbReference>
<keyword evidence="4" id="KW-0808">Transferase</keyword>
<dbReference type="SMART" id="SM00388">
    <property type="entry name" value="HisKA"/>
    <property type="match status" value="1"/>
</dbReference>
<dbReference type="PROSITE" id="PS50110">
    <property type="entry name" value="RESPONSE_REGULATORY"/>
    <property type="match status" value="1"/>
</dbReference>
<organism evidence="10 11">
    <name type="scientific">Limnobacter profundi</name>
    <dbReference type="NCBI Taxonomy" id="2732163"/>
    <lineage>
        <taxon>Bacteria</taxon>
        <taxon>Pseudomonadati</taxon>
        <taxon>Pseudomonadota</taxon>
        <taxon>Betaproteobacteria</taxon>
        <taxon>Burkholderiales</taxon>
        <taxon>Burkholderiaceae</taxon>
        <taxon>Limnobacter</taxon>
    </lineage>
</organism>
<evidence type="ECO:0000256" key="3">
    <source>
        <dbReference type="ARBA" id="ARBA00022553"/>
    </source>
</evidence>
<evidence type="ECO:0000259" key="8">
    <source>
        <dbReference type="PROSITE" id="PS50109"/>
    </source>
</evidence>
<dbReference type="Pfam" id="PF00512">
    <property type="entry name" value="HisKA"/>
    <property type="match status" value="1"/>
</dbReference>
<dbReference type="InterPro" id="IPR011006">
    <property type="entry name" value="CheY-like_superfamily"/>
</dbReference>
<dbReference type="InterPro" id="IPR004358">
    <property type="entry name" value="Sig_transdc_His_kin-like_C"/>
</dbReference>
<dbReference type="InterPro" id="IPR003594">
    <property type="entry name" value="HATPase_dom"/>
</dbReference>
<keyword evidence="11" id="KW-1185">Reference proteome</keyword>
<dbReference type="PROSITE" id="PS50109">
    <property type="entry name" value="HIS_KIN"/>
    <property type="match status" value="1"/>
</dbReference>
<keyword evidence="3 6" id="KW-0597">Phosphoprotein</keyword>
<feature type="transmembrane region" description="Helical" evidence="7">
    <location>
        <begin position="50"/>
        <end position="67"/>
    </location>
</feature>
<feature type="transmembrane region" description="Helical" evidence="7">
    <location>
        <begin position="87"/>
        <end position="106"/>
    </location>
</feature>
<keyword evidence="7" id="KW-0812">Transmembrane</keyword>
<evidence type="ECO:0000256" key="6">
    <source>
        <dbReference type="PROSITE-ProRule" id="PRU00169"/>
    </source>
</evidence>
<dbReference type="PANTHER" id="PTHR43047:SF9">
    <property type="entry name" value="HISTIDINE KINASE"/>
    <property type="match status" value="1"/>
</dbReference>
<dbReference type="PANTHER" id="PTHR43047">
    <property type="entry name" value="TWO-COMPONENT HISTIDINE PROTEIN KINASE"/>
    <property type="match status" value="1"/>
</dbReference>
<dbReference type="Proteomes" id="UP000501130">
    <property type="component" value="Chromosome"/>
</dbReference>
<dbReference type="InterPro" id="IPR036890">
    <property type="entry name" value="HATPase_C_sf"/>
</dbReference>
<keyword evidence="5 10" id="KW-0418">Kinase</keyword>
<evidence type="ECO:0000256" key="1">
    <source>
        <dbReference type="ARBA" id="ARBA00000085"/>
    </source>
</evidence>
<feature type="transmembrane region" description="Helical" evidence="7">
    <location>
        <begin position="112"/>
        <end position="130"/>
    </location>
</feature>
<dbReference type="RefSeq" id="WP_171100830.1">
    <property type="nucleotide sequence ID" value="NZ_CP053084.1"/>
</dbReference>
<evidence type="ECO:0000256" key="5">
    <source>
        <dbReference type="ARBA" id="ARBA00022777"/>
    </source>
</evidence>
<dbReference type="EMBL" id="CP053084">
    <property type="protein sequence ID" value="QJR30711.1"/>
    <property type="molecule type" value="Genomic_DNA"/>
</dbReference>
<feature type="domain" description="Histidine kinase" evidence="8">
    <location>
        <begin position="223"/>
        <end position="436"/>
    </location>
</feature>
<evidence type="ECO:0000256" key="4">
    <source>
        <dbReference type="ARBA" id="ARBA00022679"/>
    </source>
</evidence>
<proteinExistence type="predicted"/>
<comment type="catalytic activity">
    <reaction evidence="1">
        <text>ATP + protein L-histidine = ADP + protein N-phospho-L-histidine.</text>
        <dbReference type="EC" id="2.7.13.3"/>
    </reaction>
</comment>
<dbReference type="InterPro" id="IPR001789">
    <property type="entry name" value="Sig_transdc_resp-reg_receiver"/>
</dbReference>
<keyword evidence="7" id="KW-1133">Transmembrane helix</keyword>
<dbReference type="Gene3D" id="3.30.565.10">
    <property type="entry name" value="Histidine kinase-like ATPase, C-terminal domain"/>
    <property type="match status" value="1"/>
</dbReference>
<dbReference type="PRINTS" id="PR00344">
    <property type="entry name" value="BCTRLSENSOR"/>
</dbReference>
<dbReference type="InterPro" id="IPR036097">
    <property type="entry name" value="HisK_dim/P_sf"/>
</dbReference>
<evidence type="ECO:0000259" key="9">
    <source>
        <dbReference type="PROSITE" id="PS50110"/>
    </source>
</evidence>
<feature type="modified residue" description="4-aspartylphosphate" evidence="6">
    <location>
        <position position="510"/>
    </location>
</feature>
<dbReference type="Gene3D" id="1.10.287.130">
    <property type="match status" value="1"/>
</dbReference>